<keyword evidence="1" id="KW-0472">Membrane</keyword>
<keyword evidence="3" id="KW-1185">Reference proteome</keyword>
<organism evidence="2 3">
    <name type="scientific">Piromyces finnis</name>
    <dbReference type="NCBI Taxonomy" id="1754191"/>
    <lineage>
        <taxon>Eukaryota</taxon>
        <taxon>Fungi</taxon>
        <taxon>Fungi incertae sedis</taxon>
        <taxon>Chytridiomycota</taxon>
        <taxon>Chytridiomycota incertae sedis</taxon>
        <taxon>Neocallimastigomycetes</taxon>
        <taxon>Neocallimastigales</taxon>
        <taxon>Neocallimastigaceae</taxon>
        <taxon>Piromyces</taxon>
    </lineage>
</organism>
<keyword evidence="1" id="KW-1133">Transmembrane helix</keyword>
<proteinExistence type="predicted"/>
<reference evidence="2 3" key="2">
    <citation type="submission" date="2016-08" db="EMBL/GenBank/DDBJ databases">
        <title>Pervasive Adenine N6-methylation of Active Genes in Fungi.</title>
        <authorList>
            <consortium name="DOE Joint Genome Institute"/>
            <person name="Mondo S.J."/>
            <person name="Dannebaum R.O."/>
            <person name="Kuo R.C."/>
            <person name="Labutti K."/>
            <person name="Haridas S."/>
            <person name="Kuo A."/>
            <person name="Salamov A."/>
            <person name="Ahrendt S.R."/>
            <person name="Lipzen A."/>
            <person name="Sullivan W."/>
            <person name="Andreopoulos W.B."/>
            <person name="Clum A."/>
            <person name="Lindquist E."/>
            <person name="Daum C."/>
            <person name="Ramamoorthy G.K."/>
            <person name="Gryganskyi A."/>
            <person name="Culley D."/>
            <person name="Magnuson J.K."/>
            <person name="James T.Y."/>
            <person name="O'Malley M.A."/>
            <person name="Stajich J.E."/>
            <person name="Spatafora J.W."/>
            <person name="Visel A."/>
            <person name="Grigoriev I.V."/>
        </authorList>
    </citation>
    <scope>NUCLEOTIDE SEQUENCE [LARGE SCALE GENOMIC DNA]</scope>
    <source>
        <strain evidence="3">finn</strain>
    </source>
</reference>
<evidence type="ECO:0000256" key="1">
    <source>
        <dbReference type="SAM" id="Phobius"/>
    </source>
</evidence>
<keyword evidence="1" id="KW-0812">Transmembrane</keyword>
<evidence type="ECO:0000313" key="3">
    <source>
        <dbReference type="Proteomes" id="UP000193719"/>
    </source>
</evidence>
<dbReference type="EMBL" id="MCFH01000003">
    <property type="protein sequence ID" value="ORX59223.1"/>
    <property type="molecule type" value="Genomic_DNA"/>
</dbReference>
<comment type="caution">
    <text evidence="2">The sequence shown here is derived from an EMBL/GenBank/DDBJ whole genome shotgun (WGS) entry which is preliminary data.</text>
</comment>
<gene>
    <name evidence="2" type="ORF">BCR36DRAFT_89579</name>
</gene>
<accession>A0A1Y1VLR0</accession>
<evidence type="ECO:0000313" key="2">
    <source>
        <dbReference type="EMBL" id="ORX59223.1"/>
    </source>
</evidence>
<protein>
    <submittedName>
        <fullName evidence="2">Uncharacterized protein</fullName>
    </submittedName>
</protein>
<dbReference type="Proteomes" id="UP000193719">
    <property type="component" value="Unassembled WGS sequence"/>
</dbReference>
<dbReference type="AlphaFoldDB" id="A0A1Y1VLR0"/>
<feature type="transmembrane region" description="Helical" evidence="1">
    <location>
        <begin position="27"/>
        <end position="48"/>
    </location>
</feature>
<reference evidence="2 3" key="1">
    <citation type="submission" date="2016-08" db="EMBL/GenBank/DDBJ databases">
        <title>Genomes of anaerobic fungi encode conserved fungal cellulosomes for biomass hydrolysis.</title>
        <authorList>
            <consortium name="DOE Joint Genome Institute"/>
            <person name="Haitjema C.H."/>
            <person name="Gilmore S.P."/>
            <person name="Henske J.K."/>
            <person name="Solomon K.V."/>
            <person name="De Groot R."/>
            <person name="Kuo A."/>
            <person name="Mondo S.J."/>
            <person name="Salamov A.A."/>
            <person name="Labutti K."/>
            <person name="Zhao Z."/>
            <person name="Chiniquy J."/>
            <person name="Barry K."/>
            <person name="Brewer H.M."/>
            <person name="Purvine S.O."/>
            <person name="Wright A.T."/>
            <person name="Boxma B."/>
            <person name="Van Alen T."/>
            <person name="Hackstein J.H."/>
            <person name="Baker S.E."/>
            <person name="Grigoriev I.V."/>
            <person name="O'Malley M.A."/>
        </authorList>
    </citation>
    <scope>NUCLEOTIDE SEQUENCE [LARGE SCALE GENOMIC DNA]</scope>
    <source>
        <strain evidence="3">finn</strain>
    </source>
</reference>
<name>A0A1Y1VLR0_9FUNG</name>
<sequence>MYLTFCYNPPQFSNSLSFFLKHWNFQIYYFITELFFFLVSFYFHFILYKIQINEIKNRSRID</sequence>